<dbReference type="Pfam" id="PF20203">
    <property type="entry name" value="DUF6565"/>
    <property type="match status" value="1"/>
</dbReference>
<feature type="signal peptide" evidence="2">
    <location>
        <begin position="1"/>
        <end position="23"/>
    </location>
</feature>
<evidence type="ECO:0000256" key="2">
    <source>
        <dbReference type="SAM" id="SignalP"/>
    </source>
</evidence>
<dbReference type="RefSeq" id="WP_153042056.1">
    <property type="nucleotide sequence ID" value="NZ_JBHSYQ010000015.1"/>
</dbReference>
<evidence type="ECO:0000259" key="3">
    <source>
        <dbReference type="Pfam" id="PF20203"/>
    </source>
</evidence>
<keyword evidence="2" id="KW-0732">Signal</keyword>
<feature type="compositionally biased region" description="Basic and acidic residues" evidence="1">
    <location>
        <begin position="231"/>
        <end position="241"/>
    </location>
</feature>
<organism evidence="4 5">
    <name type="scientific">Rufibacter roseus</name>
    <dbReference type="NCBI Taxonomy" id="1567108"/>
    <lineage>
        <taxon>Bacteria</taxon>
        <taxon>Pseudomonadati</taxon>
        <taxon>Bacteroidota</taxon>
        <taxon>Cytophagia</taxon>
        <taxon>Cytophagales</taxon>
        <taxon>Hymenobacteraceae</taxon>
        <taxon>Rufibacter</taxon>
    </lineage>
</organism>
<protein>
    <submittedName>
        <fullName evidence="4">DUF6565 domain-containing protein</fullName>
    </submittedName>
</protein>
<feature type="chain" id="PRO_5047461832" evidence="2">
    <location>
        <begin position="24"/>
        <end position="278"/>
    </location>
</feature>
<feature type="domain" description="DUF6565" evidence="3">
    <location>
        <begin position="161"/>
        <end position="246"/>
    </location>
</feature>
<gene>
    <name evidence="4" type="ORF">ACFQHR_16780</name>
</gene>
<comment type="caution">
    <text evidence="4">The sequence shown here is derived from an EMBL/GenBank/DDBJ whole genome shotgun (WGS) entry which is preliminary data.</text>
</comment>
<evidence type="ECO:0000313" key="5">
    <source>
        <dbReference type="Proteomes" id="UP001596405"/>
    </source>
</evidence>
<name>A0ABW2DS94_9BACT</name>
<dbReference type="InterPro" id="IPR046695">
    <property type="entry name" value="DUF6565"/>
</dbReference>
<accession>A0ABW2DS94</accession>
<reference evidence="5" key="1">
    <citation type="journal article" date="2019" name="Int. J. Syst. Evol. Microbiol.">
        <title>The Global Catalogue of Microorganisms (GCM) 10K type strain sequencing project: providing services to taxonomists for standard genome sequencing and annotation.</title>
        <authorList>
            <consortium name="The Broad Institute Genomics Platform"/>
            <consortium name="The Broad Institute Genome Sequencing Center for Infectious Disease"/>
            <person name="Wu L."/>
            <person name="Ma J."/>
        </authorList>
    </citation>
    <scope>NUCLEOTIDE SEQUENCE [LARGE SCALE GENOMIC DNA]</scope>
    <source>
        <strain evidence="5">CGMCC 4.7393</strain>
    </source>
</reference>
<evidence type="ECO:0000313" key="4">
    <source>
        <dbReference type="EMBL" id="MFC6999293.1"/>
    </source>
</evidence>
<evidence type="ECO:0000256" key="1">
    <source>
        <dbReference type="SAM" id="MobiDB-lite"/>
    </source>
</evidence>
<sequence length="278" mass="31559">MNLFKKHSIVYLAAFLMAFGQIACSRTETGETAMTSDQAFEDYRSHVTAFEQDVNRGWDSTTTDANAQMEQWRTDYDTRRNAVAQYEGEFDERRRQEYEELQTRYNNAWNTREQQYNTWRQNNQSAGMSTVDMSMMDETKVSSFSSARDIREAYEAFVAHVEANKNNYTNDDWKVVENYWNELDDRKNALQSQLTDKDKWEIAKAKTKYITMKNASKAGNTAGNVGSNLKETGKDVKGGVKDAGKAVGNSAEKAGKAVGNTAEKAANKVENVIDDDKN</sequence>
<dbReference type="Proteomes" id="UP001596405">
    <property type="component" value="Unassembled WGS sequence"/>
</dbReference>
<keyword evidence="5" id="KW-1185">Reference proteome</keyword>
<feature type="region of interest" description="Disordered" evidence="1">
    <location>
        <begin position="222"/>
        <end position="241"/>
    </location>
</feature>
<proteinExistence type="predicted"/>
<dbReference type="EMBL" id="JBHSYQ010000015">
    <property type="protein sequence ID" value="MFC6999293.1"/>
    <property type="molecule type" value="Genomic_DNA"/>
</dbReference>